<gene>
    <name evidence="2" type="ORF">OCU04_011239</name>
</gene>
<feature type="region of interest" description="Disordered" evidence="1">
    <location>
        <begin position="96"/>
        <end position="119"/>
    </location>
</feature>
<evidence type="ECO:0000256" key="1">
    <source>
        <dbReference type="SAM" id="MobiDB-lite"/>
    </source>
</evidence>
<dbReference type="Proteomes" id="UP001152300">
    <property type="component" value="Unassembled WGS sequence"/>
</dbReference>
<keyword evidence="3" id="KW-1185">Reference proteome</keyword>
<dbReference type="EMBL" id="JAPEIS010000014">
    <property type="protein sequence ID" value="KAJ8059584.1"/>
    <property type="molecule type" value="Genomic_DNA"/>
</dbReference>
<organism evidence="2 3">
    <name type="scientific">Sclerotinia nivalis</name>
    <dbReference type="NCBI Taxonomy" id="352851"/>
    <lineage>
        <taxon>Eukaryota</taxon>
        <taxon>Fungi</taxon>
        <taxon>Dikarya</taxon>
        <taxon>Ascomycota</taxon>
        <taxon>Pezizomycotina</taxon>
        <taxon>Leotiomycetes</taxon>
        <taxon>Helotiales</taxon>
        <taxon>Sclerotiniaceae</taxon>
        <taxon>Sclerotinia</taxon>
    </lineage>
</organism>
<proteinExistence type="predicted"/>
<reference evidence="2" key="1">
    <citation type="submission" date="2022-11" db="EMBL/GenBank/DDBJ databases">
        <title>Genome Resource of Sclerotinia nivalis Strain SnTB1, a Plant Pathogen Isolated from American Ginseng.</title>
        <authorList>
            <person name="Fan S."/>
        </authorList>
    </citation>
    <scope>NUCLEOTIDE SEQUENCE</scope>
    <source>
        <strain evidence="2">SnTB1</strain>
    </source>
</reference>
<evidence type="ECO:0000313" key="3">
    <source>
        <dbReference type="Proteomes" id="UP001152300"/>
    </source>
</evidence>
<name>A0A9X0DE93_9HELO</name>
<dbReference type="OrthoDB" id="5086500at2759"/>
<protein>
    <submittedName>
        <fullName evidence="2">Uncharacterized protein</fullName>
    </submittedName>
</protein>
<sequence>MSPNSKEVSHRICTVPVEREEHTWAIESIVHRFFGEHAKIIRNKSSSGAHNYEVQLPAEEHPSPEELQKLHNLCRIKVHDLGRVLGPLPKLDKGEGAALLPGSDLENTPPAPPKKDRPDTIRIRNIPITYTSEVVEIIVQKEFCSKPRIHSLALHTKEYFCATVTFPDEEYGFPTEQLQKVYQERQSRLGAPEIQYDADFFGFTTLYNASSERLQVDIEYVCLEFDSTSRLTEIIVS</sequence>
<evidence type="ECO:0000313" key="2">
    <source>
        <dbReference type="EMBL" id="KAJ8059584.1"/>
    </source>
</evidence>
<dbReference type="AlphaFoldDB" id="A0A9X0DE93"/>
<accession>A0A9X0DE93</accession>
<comment type="caution">
    <text evidence="2">The sequence shown here is derived from an EMBL/GenBank/DDBJ whole genome shotgun (WGS) entry which is preliminary data.</text>
</comment>